<name>A0A382PP15_9ZZZZ</name>
<feature type="non-terminal residue" evidence="3">
    <location>
        <position position="1"/>
    </location>
</feature>
<dbReference type="GO" id="GO:0004065">
    <property type="term" value="F:arylsulfatase activity"/>
    <property type="evidence" value="ECO:0007669"/>
    <property type="project" value="TreeGrafter"/>
</dbReference>
<evidence type="ECO:0000313" key="3">
    <source>
        <dbReference type="EMBL" id="SVC74368.1"/>
    </source>
</evidence>
<organism evidence="3">
    <name type="scientific">marine metagenome</name>
    <dbReference type="NCBI Taxonomy" id="408172"/>
    <lineage>
        <taxon>unclassified sequences</taxon>
        <taxon>metagenomes</taxon>
        <taxon>ecological metagenomes</taxon>
    </lineage>
</organism>
<dbReference type="SUPFAM" id="SSF53649">
    <property type="entry name" value="Alkaline phosphatase-like"/>
    <property type="match status" value="1"/>
</dbReference>
<reference evidence="3" key="1">
    <citation type="submission" date="2018-05" db="EMBL/GenBank/DDBJ databases">
        <authorList>
            <person name="Lanie J.A."/>
            <person name="Ng W.-L."/>
            <person name="Kazmierczak K.M."/>
            <person name="Andrzejewski T.M."/>
            <person name="Davidsen T.M."/>
            <person name="Wayne K.J."/>
            <person name="Tettelin H."/>
            <person name="Glass J.I."/>
            <person name="Rusch D."/>
            <person name="Podicherti R."/>
            <person name="Tsui H.-C.T."/>
            <person name="Winkler M.E."/>
        </authorList>
    </citation>
    <scope>NUCLEOTIDE SEQUENCE</scope>
</reference>
<dbReference type="EMBL" id="UINC01108343">
    <property type="protein sequence ID" value="SVC74368.1"/>
    <property type="molecule type" value="Genomic_DNA"/>
</dbReference>
<dbReference type="Pfam" id="PF00884">
    <property type="entry name" value="Sulfatase"/>
    <property type="match status" value="1"/>
</dbReference>
<proteinExistence type="inferred from homology"/>
<feature type="domain" description="Sulfatase N-terminal" evidence="2">
    <location>
        <begin position="36"/>
        <end position="253"/>
    </location>
</feature>
<accession>A0A382PP15</accession>
<feature type="non-terminal residue" evidence="3">
    <location>
        <position position="290"/>
    </location>
</feature>
<dbReference type="PANTHER" id="PTHR42693">
    <property type="entry name" value="ARYLSULFATASE FAMILY MEMBER"/>
    <property type="match status" value="1"/>
</dbReference>
<comment type="similarity">
    <text evidence="1">Belongs to the sulfatase family.</text>
</comment>
<evidence type="ECO:0000256" key="1">
    <source>
        <dbReference type="ARBA" id="ARBA00008779"/>
    </source>
</evidence>
<dbReference type="Gene3D" id="3.40.720.10">
    <property type="entry name" value="Alkaline Phosphatase, subunit A"/>
    <property type="match status" value="1"/>
</dbReference>
<gene>
    <name evidence="3" type="ORF">METZ01_LOCUS327222</name>
</gene>
<evidence type="ECO:0000259" key="2">
    <source>
        <dbReference type="Pfam" id="PF00884"/>
    </source>
</evidence>
<dbReference type="InterPro" id="IPR050738">
    <property type="entry name" value="Sulfatase"/>
</dbReference>
<protein>
    <recommendedName>
        <fullName evidence="2">Sulfatase N-terminal domain-containing protein</fullName>
    </recommendedName>
</protein>
<sequence length="290" mass="33675">VFLGFMTFSNAIIVYRHQFAKIFLTLILNDFMQKFNVILIVIDGGRVDRISKFPIFQKLQKDGTFFSHTITNAPYTLVSMNSIFTGMYGRKNGINAYYHMFQDPKPGCKTLAEYLSENGWYTCGDVMRSSLISQKGFKKITSQEAIDDPDFLKIHSEIIDQIKKDKNPDQPFFAYLHYSKIHHSIKENVFDKYDDFSEEYFSNKDQNLKNYDTYLEEASDYLEKIYQKILNDNLDSNSIIIVIADHGMGVGEKIGERAYGIFTYDYSIRTFAYFIQPKIFPQGTEISVLT</sequence>
<dbReference type="InterPro" id="IPR000917">
    <property type="entry name" value="Sulfatase_N"/>
</dbReference>
<dbReference type="PANTHER" id="PTHR42693:SF33">
    <property type="entry name" value="ARYLSULFATASE"/>
    <property type="match status" value="1"/>
</dbReference>
<dbReference type="InterPro" id="IPR017850">
    <property type="entry name" value="Alkaline_phosphatase_core_sf"/>
</dbReference>
<dbReference type="AlphaFoldDB" id="A0A382PP15"/>